<gene>
    <name evidence="2" type="ORF">SNE35_24000</name>
</gene>
<dbReference type="EMBL" id="JAXCLA010000008">
    <property type="protein sequence ID" value="MDY0747587.1"/>
    <property type="molecule type" value="Genomic_DNA"/>
</dbReference>
<proteinExistence type="predicted"/>
<evidence type="ECO:0000313" key="2">
    <source>
        <dbReference type="EMBL" id="MDY0747587.1"/>
    </source>
</evidence>
<reference evidence="2 3" key="1">
    <citation type="submission" date="2023-11" db="EMBL/GenBank/DDBJ databases">
        <title>Paucibacter sp. nov., isolated from fresh soil in Korea.</title>
        <authorList>
            <person name="Le N.T.T."/>
        </authorList>
    </citation>
    <scope>NUCLEOTIDE SEQUENCE [LARGE SCALE GENOMIC DNA]</scope>
    <source>
        <strain evidence="2 3">R3-3</strain>
    </source>
</reference>
<name>A0ABU5DMS0_9BURK</name>
<sequence length="81" mass="8307">MDRILERDVAYAPIEDADSEADDDLGADISADGAFNPDPEGAAGQDTLVPIDAAMAPDPLDDEDEASIAEAGIAPSPQHGD</sequence>
<dbReference type="Proteomes" id="UP001285263">
    <property type="component" value="Unassembled WGS sequence"/>
</dbReference>
<evidence type="ECO:0000256" key="1">
    <source>
        <dbReference type="SAM" id="MobiDB-lite"/>
    </source>
</evidence>
<dbReference type="RefSeq" id="WP_320425549.1">
    <property type="nucleotide sequence ID" value="NZ_JAXCLA010000008.1"/>
</dbReference>
<organism evidence="2 3">
    <name type="scientific">Roseateles agri</name>
    <dbReference type="NCBI Taxonomy" id="3098619"/>
    <lineage>
        <taxon>Bacteria</taxon>
        <taxon>Pseudomonadati</taxon>
        <taxon>Pseudomonadota</taxon>
        <taxon>Betaproteobacteria</taxon>
        <taxon>Burkholderiales</taxon>
        <taxon>Sphaerotilaceae</taxon>
        <taxon>Roseateles</taxon>
    </lineage>
</organism>
<comment type="caution">
    <text evidence="2">The sequence shown here is derived from an EMBL/GenBank/DDBJ whole genome shotgun (WGS) entry which is preliminary data.</text>
</comment>
<protein>
    <submittedName>
        <fullName evidence="2">Uncharacterized protein</fullName>
    </submittedName>
</protein>
<feature type="compositionally biased region" description="Acidic residues" evidence="1">
    <location>
        <begin position="15"/>
        <end position="26"/>
    </location>
</feature>
<feature type="region of interest" description="Disordered" evidence="1">
    <location>
        <begin position="1"/>
        <end position="81"/>
    </location>
</feature>
<evidence type="ECO:0000313" key="3">
    <source>
        <dbReference type="Proteomes" id="UP001285263"/>
    </source>
</evidence>
<accession>A0ABU5DMS0</accession>
<keyword evidence="3" id="KW-1185">Reference proteome</keyword>